<evidence type="ECO:0000313" key="3">
    <source>
        <dbReference type="Proteomes" id="UP000236416"/>
    </source>
</evidence>
<dbReference type="Gene3D" id="2.60.200.60">
    <property type="match status" value="1"/>
</dbReference>
<sequence length="183" mass="19015">MKRVIRIGDPTDHGGSVTSASSTTSMFGKAVALVGDSVSCPKQGHVGCVIVEGDPSWTIGGKGVALEGHTVSCGAKLISTMGEVGRDYESSKASFTLPAMPLFPVPGDTTAKYGRRFVLADSETGRPLANRTYTVTHPDGRVENGTTDGDGYTQPIEAEEAGAVSIHAGFMAPATDFDKEHLA</sequence>
<organism evidence="2 3">
    <name type="scientific">Chromobacterium sinusclupearum</name>
    <dbReference type="NCBI Taxonomy" id="2077146"/>
    <lineage>
        <taxon>Bacteria</taxon>
        <taxon>Pseudomonadati</taxon>
        <taxon>Pseudomonadota</taxon>
        <taxon>Betaproteobacteria</taxon>
        <taxon>Neisseriales</taxon>
        <taxon>Chromobacteriaceae</taxon>
        <taxon>Chromobacterium</taxon>
    </lineage>
</organism>
<dbReference type="CDD" id="cd14744">
    <property type="entry name" value="PAAR_CT_2"/>
    <property type="match status" value="1"/>
</dbReference>
<proteinExistence type="predicted"/>
<feature type="region of interest" description="Disordered" evidence="1">
    <location>
        <begin position="1"/>
        <end position="22"/>
    </location>
</feature>
<dbReference type="InterPro" id="IPR008727">
    <property type="entry name" value="PAAR_motif"/>
</dbReference>
<evidence type="ECO:0000313" key="2">
    <source>
        <dbReference type="EMBL" id="POA97135.1"/>
    </source>
</evidence>
<comment type="caution">
    <text evidence="2">The sequence shown here is derived from an EMBL/GenBank/DDBJ whole genome shotgun (WGS) entry which is preliminary data.</text>
</comment>
<dbReference type="RefSeq" id="WP_103321516.1">
    <property type="nucleotide sequence ID" value="NZ_PPTF01000078.1"/>
</dbReference>
<evidence type="ECO:0000256" key="1">
    <source>
        <dbReference type="SAM" id="MobiDB-lite"/>
    </source>
</evidence>
<dbReference type="Proteomes" id="UP000236416">
    <property type="component" value="Unassembled WGS sequence"/>
</dbReference>
<feature type="region of interest" description="Disordered" evidence="1">
    <location>
        <begin position="130"/>
        <end position="149"/>
    </location>
</feature>
<evidence type="ECO:0008006" key="4">
    <source>
        <dbReference type="Google" id="ProtNLM"/>
    </source>
</evidence>
<dbReference type="EMBL" id="PPTF01000078">
    <property type="protein sequence ID" value="POA97135.1"/>
    <property type="molecule type" value="Genomic_DNA"/>
</dbReference>
<dbReference type="AlphaFoldDB" id="A0A2K4MK64"/>
<gene>
    <name evidence="2" type="ORF">C2134_18230</name>
</gene>
<accession>A0A2K4MK64</accession>
<keyword evidence="3" id="KW-1185">Reference proteome</keyword>
<protein>
    <recommendedName>
        <fullName evidence="4">PAAR domain-containing protein</fullName>
    </recommendedName>
</protein>
<reference evidence="2 3" key="1">
    <citation type="submission" date="2018-01" db="EMBL/GenBank/DDBJ databases">
        <title>Genomic Sequence of Chromobacterium MWU13-2610 from wild cranberry bogs within the Cape Cod National Seashore.</title>
        <authorList>
            <person name="O'Hara-Hanley K."/>
            <person name="Soby S."/>
            <person name="Harrison A."/>
        </authorList>
    </citation>
    <scope>NUCLEOTIDE SEQUENCE [LARGE SCALE GENOMIC DNA]</scope>
    <source>
        <strain evidence="2 3">MWU13-2610</strain>
    </source>
</reference>
<dbReference type="Pfam" id="PF05488">
    <property type="entry name" value="PAAR_motif"/>
    <property type="match status" value="1"/>
</dbReference>
<name>A0A2K4MK64_9NEIS</name>